<name>A0A644WIG2_9ZZZZ</name>
<accession>A0A644WIG2</accession>
<reference evidence="2" key="1">
    <citation type="submission" date="2019-08" db="EMBL/GenBank/DDBJ databases">
        <authorList>
            <person name="Kucharzyk K."/>
            <person name="Murdoch R.W."/>
            <person name="Higgins S."/>
            <person name="Loffler F."/>
        </authorList>
    </citation>
    <scope>NUCLEOTIDE SEQUENCE</scope>
</reference>
<dbReference type="InterPro" id="IPR018547">
    <property type="entry name" value="AbiEi_C"/>
</dbReference>
<sequence>MSIFHVFLKFPQYPENLKTHPNQTKKDKTFAKGSSFHYLSQKITLLEDSRQYKSAEDWANHLLAKGKYAFALHQFRADFPEQSDTANKFALKRLVDKEQIISIHKGYYLIIPPQYRSKGILPPTLFLDAFMKELDRPYYLALLNAAAYHGASHQQPQEFFVATGFPVLRPMQKKGLKVNYISKKEIPASLLDIRKTETGYLKISNPALTATDLIQYAKRVGGINRVATVLSELAESIQPDAFNSNLLQHVPVTALQRLGYLLDKIFDNQPLANALYMALQNNNAPLFRIPLKASAPAKGFASDERWKVIVNTEIEIDE</sequence>
<organism evidence="2">
    <name type="scientific">bioreactor metagenome</name>
    <dbReference type="NCBI Taxonomy" id="1076179"/>
    <lineage>
        <taxon>unclassified sequences</taxon>
        <taxon>metagenomes</taxon>
        <taxon>ecological metagenomes</taxon>
    </lineage>
</organism>
<dbReference type="AlphaFoldDB" id="A0A644WIG2"/>
<protein>
    <recommendedName>
        <fullName evidence="1">AbiEi antitoxin C-terminal domain-containing protein</fullName>
    </recommendedName>
</protein>
<evidence type="ECO:0000313" key="2">
    <source>
        <dbReference type="EMBL" id="MPM03288.1"/>
    </source>
</evidence>
<comment type="caution">
    <text evidence="2">The sequence shown here is derived from an EMBL/GenBank/DDBJ whole genome shotgun (WGS) entry which is preliminary data.</text>
</comment>
<feature type="domain" description="AbiEi antitoxin C-terminal" evidence="1">
    <location>
        <begin position="121"/>
        <end position="263"/>
    </location>
</feature>
<gene>
    <name evidence="2" type="ORF">SDC9_49553</name>
</gene>
<dbReference type="EMBL" id="VSSQ01000940">
    <property type="protein sequence ID" value="MPM03288.1"/>
    <property type="molecule type" value="Genomic_DNA"/>
</dbReference>
<dbReference type="Pfam" id="PF09407">
    <property type="entry name" value="AbiEi_1"/>
    <property type="match status" value="1"/>
</dbReference>
<evidence type="ECO:0000259" key="1">
    <source>
        <dbReference type="Pfam" id="PF09407"/>
    </source>
</evidence>
<proteinExistence type="predicted"/>